<evidence type="ECO:0000313" key="4">
    <source>
        <dbReference type="Proteomes" id="UP000624041"/>
    </source>
</evidence>
<reference evidence="3" key="2">
    <citation type="submission" date="2020-09" db="EMBL/GenBank/DDBJ databases">
        <authorList>
            <person name="Sun Q."/>
            <person name="Ohkuma M."/>
        </authorList>
    </citation>
    <scope>NUCLEOTIDE SEQUENCE</scope>
    <source>
        <strain evidence="3">JCM 17251</strain>
    </source>
</reference>
<dbReference type="InterPro" id="IPR027417">
    <property type="entry name" value="P-loop_NTPase"/>
</dbReference>
<protein>
    <submittedName>
        <fullName evidence="3">Phage terminase</fullName>
    </submittedName>
</protein>
<dbReference type="PANTHER" id="PTHR41287">
    <property type="match status" value="1"/>
</dbReference>
<proteinExistence type="predicted"/>
<dbReference type="Pfam" id="PF03354">
    <property type="entry name" value="TerL_ATPase"/>
    <property type="match status" value="1"/>
</dbReference>
<reference evidence="3" key="1">
    <citation type="journal article" date="2014" name="Int. J. Syst. Evol. Microbiol.">
        <title>Complete genome sequence of Corynebacterium casei LMG S-19264T (=DSM 44701T), isolated from a smear-ripened cheese.</title>
        <authorList>
            <consortium name="US DOE Joint Genome Institute (JGI-PGF)"/>
            <person name="Walter F."/>
            <person name="Albersmeier A."/>
            <person name="Kalinowski J."/>
            <person name="Ruckert C."/>
        </authorList>
    </citation>
    <scope>NUCLEOTIDE SEQUENCE</scope>
    <source>
        <strain evidence="3">JCM 17251</strain>
    </source>
</reference>
<dbReference type="PANTHER" id="PTHR41287:SF1">
    <property type="entry name" value="PROTEIN YMFN"/>
    <property type="match status" value="1"/>
</dbReference>
<dbReference type="InterPro" id="IPR046462">
    <property type="entry name" value="TerL_nuclease"/>
</dbReference>
<dbReference type="Pfam" id="PF20441">
    <property type="entry name" value="TerL_nuclease"/>
    <property type="match status" value="1"/>
</dbReference>
<feature type="domain" description="Terminase large subunit-like endonuclease" evidence="2">
    <location>
        <begin position="222"/>
        <end position="506"/>
    </location>
</feature>
<organism evidence="3 4">
    <name type="scientific">Oceanobacillus indicireducens</name>
    <dbReference type="NCBI Taxonomy" id="1004261"/>
    <lineage>
        <taxon>Bacteria</taxon>
        <taxon>Bacillati</taxon>
        <taxon>Bacillota</taxon>
        <taxon>Bacilli</taxon>
        <taxon>Bacillales</taxon>
        <taxon>Bacillaceae</taxon>
        <taxon>Oceanobacillus</taxon>
    </lineage>
</organism>
<dbReference type="Proteomes" id="UP000624041">
    <property type="component" value="Unassembled WGS sequence"/>
</dbReference>
<comment type="caution">
    <text evidence="3">The sequence shown here is derived from an EMBL/GenBank/DDBJ whole genome shotgun (WGS) entry which is preliminary data.</text>
</comment>
<dbReference type="InterPro" id="IPR005021">
    <property type="entry name" value="Terminase_largesu-like"/>
</dbReference>
<evidence type="ECO:0000259" key="2">
    <source>
        <dbReference type="Pfam" id="PF20441"/>
    </source>
</evidence>
<dbReference type="InterPro" id="IPR046461">
    <property type="entry name" value="TerL_ATPase"/>
</dbReference>
<sequence>MAKEKYYFDEKEAAKFKTFIEKLNLPKGKKGQKIKLLDYQLKIATDIIATKRKSDGLRRYREIFITMARKNSKSFIAAIIILYLFFTDDEMGQENIVAANSREQADNIYNMIEYMIRTNKTLMKHCVIVNSRRRILRKVTDSFIQIVSSDTSKLDGFNPYIAAVDETHEDKTGGENYTKLQTGQGARDEPIIMSITTASNGMDEHNLEYQKYQYALKVQSGEVEDDSFYAAIYRADDDCDIEDEEQWTKANPGIDLLPGGFRKSDELRRLSKQAKVMPALIPGFRRYYLNQHVVLEAERAINMKYWNNKDNTISDLSFLKGKACYAGLDLSVDKDFTALVLVFPIDDEYHVLPYLFKPAETLISDGKVDKFPYEAYAKQGYMIATKGDFVNFRYVRQIIEELSREYDIKEIVFDKFASSGIASDLQNDGFIMVDHVQGFGFSPTIADFYDLLYENKLKHPNNPVFNWMAESTVAIENSQGRIKFDKTQGKIDGIIAMLMGLTRAIANNKKQEYDPNKAIEDWANNMG</sequence>
<keyword evidence="4" id="KW-1185">Reference proteome</keyword>
<name>A0A917Y0D9_9BACI</name>
<dbReference type="GO" id="GO:0004519">
    <property type="term" value="F:endonuclease activity"/>
    <property type="evidence" value="ECO:0007669"/>
    <property type="project" value="InterPro"/>
</dbReference>
<feature type="domain" description="Terminase large subunit-like ATPase" evidence="1">
    <location>
        <begin position="44"/>
        <end position="215"/>
    </location>
</feature>
<dbReference type="Gene3D" id="3.30.420.240">
    <property type="match status" value="1"/>
</dbReference>
<evidence type="ECO:0000259" key="1">
    <source>
        <dbReference type="Pfam" id="PF03354"/>
    </source>
</evidence>
<evidence type="ECO:0000313" key="3">
    <source>
        <dbReference type="EMBL" id="GGN59380.1"/>
    </source>
</evidence>
<accession>A0A917Y0D9</accession>
<dbReference type="RefSeq" id="WP_188857357.1">
    <property type="nucleotide sequence ID" value="NZ_BMOS01000014.1"/>
</dbReference>
<dbReference type="AlphaFoldDB" id="A0A917Y0D9"/>
<dbReference type="Gene3D" id="3.40.50.300">
    <property type="entry name" value="P-loop containing nucleotide triphosphate hydrolases"/>
    <property type="match status" value="1"/>
</dbReference>
<dbReference type="EMBL" id="BMOS01000014">
    <property type="protein sequence ID" value="GGN59380.1"/>
    <property type="molecule type" value="Genomic_DNA"/>
</dbReference>
<gene>
    <name evidence="3" type="ORF">GCM10007971_22410</name>
</gene>